<keyword evidence="7" id="KW-1185">Reference proteome</keyword>
<evidence type="ECO:0000256" key="1">
    <source>
        <dbReference type="ARBA" id="ARBA00022468"/>
    </source>
</evidence>
<feature type="compositionally biased region" description="Basic and acidic residues" evidence="4">
    <location>
        <begin position="546"/>
        <end position="557"/>
    </location>
</feature>
<evidence type="ECO:0000256" key="4">
    <source>
        <dbReference type="SAM" id="MobiDB-lite"/>
    </source>
</evidence>
<protein>
    <recommendedName>
        <fullName evidence="2">GTPase-activating protein GYP7</fullName>
    </recommendedName>
    <alternativeName>
        <fullName evidence="3">GAP for YPT7</fullName>
    </alternativeName>
</protein>
<dbReference type="Proteomes" id="UP000654370">
    <property type="component" value="Unassembled WGS sequence"/>
</dbReference>
<evidence type="ECO:0000256" key="3">
    <source>
        <dbReference type="ARBA" id="ARBA00082648"/>
    </source>
</evidence>
<dbReference type="SMART" id="SM00164">
    <property type="entry name" value="TBC"/>
    <property type="match status" value="1"/>
</dbReference>
<proteinExistence type="predicted"/>
<sequence length="557" mass="64603">MPAAGVMGGIAFPSQAFDSNFEPPTMDPLVATLKEAKWNLLEKFSQVTRFSRNTAAQFLDHPLTRPIVPLLPPGVQSLSNNETVKATMDDYDSARVFLAKWAAGLADQSEKSGPFDQRYRHVGIWGHDDWEEETALGVFEVLNSDSDNSIPTHTRTEPVSLDQWNSFFDANGVLSVGEPYVRSAIFRGCLQPSARKDAWLFLTGVYPWESTYEEREDIKKERKEAYDALKTQWHGVSQVLESSEFCEQKHRIDKDVHRTDRSVALYATENLHNPESSMYSNTNHHMEVLKDILCTYNIHNKELGYVQGMSDLLSPIYAVVEEEELSFWAFVGFMERMQANFFRDQSGMHRQLLTMDMMLQFMDPGLYKHLESTESFNLFFCFRWLLVWFKREFKWDDLLSLWDVLYTDHLSTQFHLFVALAILDQHRNVIIDHLKHFDEILKYINDLALTIDLEETLQRAEILFHQFKQRVEAVDNKRTALKKDIQEHSGWSDAERRVHKKEELEKLPRINIMLRGLLNNATTSIVEPLDQSTPRSRSRSSSVWSDEGKPKDEDSFV</sequence>
<reference evidence="6" key="1">
    <citation type="submission" date="2020-12" db="EMBL/GenBank/DDBJ databases">
        <title>Metabolic potential, ecology and presence of endohyphal bacteria is reflected in genomic diversity of Mucoromycotina.</title>
        <authorList>
            <person name="Muszewska A."/>
            <person name="Okrasinska A."/>
            <person name="Steczkiewicz K."/>
            <person name="Drgas O."/>
            <person name="Orlowska M."/>
            <person name="Perlinska-Lenart U."/>
            <person name="Aleksandrzak-Piekarczyk T."/>
            <person name="Szatraj K."/>
            <person name="Zielenkiewicz U."/>
            <person name="Pilsyk S."/>
            <person name="Malc E."/>
            <person name="Mieczkowski P."/>
            <person name="Kruszewska J.S."/>
            <person name="Biernat P."/>
            <person name="Pawlowska J."/>
        </authorList>
    </citation>
    <scope>NUCLEOTIDE SEQUENCE</scope>
    <source>
        <strain evidence="6">WA0000067209</strain>
    </source>
</reference>
<dbReference type="GO" id="GO:0005096">
    <property type="term" value="F:GTPase activator activity"/>
    <property type="evidence" value="ECO:0007669"/>
    <property type="project" value="UniProtKB-KW"/>
</dbReference>
<feature type="compositionally biased region" description="Polar residues" evidence="4">
    <location>
        <begin position="525"/>
        <end position="534"/>
    </location>
</feature>
<keyword evidence="1" id="KW-0343">GTPase activation</keyword>
<dbReference type="InterPro" id="IPR000195">
    <property type="entry name" value="Rab-GAP-TBC_dom"/>
</dbReference>
<dbReference type="AlphaFoldDB" id="A0A8H7PK42"/>
<dbReference type="SUPFAM" id="SSF47923">
    <property type="entry name" value="Ypt/Rab-GAP domain of gyp1p"/>
    <property type="match status" value="2"/>
</dbReference>
<dbReference type="FunFam" id="1.10.472.80:FF:000005">
    <property type="entry name" value="TBC1 domain family member 15"/>
    <property type="match status" value="1"/>
</dbReference>
<dbReference type="Pfam" id="PF00566">
    <property type="entry name" value="RabGAP-TBC"/>
    <property type="match status" value="1"/>
</dbReference>
<gene>
    <name evidence="6" type="ORF">INT43_005764</name>
</gene>
<dbReference type="PANTHER" id="PTHR22957">
    <property type="entry name" value="TBC1 DOMAIN FAMILY MEMBER GTPASE-ACTIVATING PROTEIN"/>
    <property type="match status" value="1"/>
</dbReference>
<dbReference type="EMBL" id="JAEPQZ010000012">
    <property type="protein sequence ID" value="KAG2174706.1"/>
    <property type="molecule type" value="Genomic_DNA"/>
</dbReference>
<evidence type="ECO:0000313" key="7">
    <source>
        <dbReference type="Proteomes" id="UP000654370"/>
    </source>
</evidence>
<dbReference type="PANTHER" id="PTHR22957:SF502">
    <property type="entry name" value="SMALL G PROTEIN SIGNALING MODULATOR 2-RELATED"/>
    <property type="match status" value="1"/>
</dbReference>
<feature type="domain" description="Rab-GAP TBC" evidence="5">
    <location>
        <begin position="189"/>
        <end position="409"/>
    </location>
</feature>
<dbReference type="InterPro" id="IPR035969">
    <property type="entry name" value="Rab-GAP_TBC_sf"/>
</dbReference>
<dbReference type="PROSITE" id="PS50086">
    <property type="entry name" value="TBC_RABGAP"/>
    <property type="match status" value="1"/>
</dbReference>
<comment type="caution">
    <text evidence="6">The sequence shown here is derived from an EMBL/GenBank/DDBJ whole genome shotgun (WGS) entry which is preliminary data.</text>
</comment>
<dbReference type="Gene3D" id="1.10.8.270">
    <property type="entry name" value="putative rabgap domain of human tbc1 domain family member 14 like domains"/>
    <property type="match status" value="1"/>
</dbReference>
<dbReference type="Gene3D" id="1.10.472.80">
    <property type="entry name" value="Ypt/Rab-GAP domain of gyp1p, domain 3"/>
    <property type="match status" value="1"/>
</dbReference>
<evidence type="ECO:0000313" key="6">
    <source>
        <dbReference type="EMBL" id="KAG2174706.1"/>
    </source>
</evidence>
<feature type="non-terminal residue" evidence="6">
    <location>
        <position position="557"/>
    </location>
</feature>
<dbReference type="OrthoDB" id="10264062at2759"/>
<dbReference type="GO" id="GO:0005737">
    <property type="term" value="C:cytoplasm"/>
    <property type="evidence" value="ECO:0007669"/>
    <property type="project" value="UniProtKB-ARBA"/>
</dbReference>
<name>A0A8H7PK42_MORIS</name>
<evidence type="ECO:0000256" key="2">
    <source>
        <dbReference type="ARBA" id="ARBA00072091"/>
    </source>
</evidence>
<organism evidence="6 7">
    <name type="scientific">Mortierella isabellina</name>
    <name type="common">Filamentous fungus</name>
    <name type="synonym">Umbelopsis isabellina</name>
    <dbReference type="NCBI Taxonomy" id="91625"/>
    <lineage>
        <taxon>Eukaryota</taxon>
        <taxon>Fungi</taxon>
        <taxon>Fungi incertae sedis</taxon>
        <taxon>Mucoromycota</taxon>
        <taxon>Mucoromycotina</taxon>
        <taxon>Umbelopsidomycetes</taxon>
        <taxon>Umbelopsidales</taxon>
        <taxon>Umbelopsidaceae</taxon>
        <taxon>Umbelopsis</taxon>
    </lineage>
</organism>
<accession>A0A8H7PK42</accession>
<feature type="region of interest" description="Disordered" evidence="4">
    <location>
        <begin position="525"/>
        <end position="557"/>
    </location>
</feature>
<evidence type="ECO:0000259" key="5">
    <source>
        <dbReference type="PROSITE" id="PS50086"/>
    </source>
</evidence>